<evidence type="ECO:0000313" key="1">
    <source>
        <dbReference type="EMBL" id="CAE8651184.1"/>
    </source>
</evidence>
<gene>
    <name evidence="1" type="ORF">PGLA2088_LOCUS8912</name>
</gene>
<comment type="caution">
    <text evidence="1">The sequence shown here is derived from an EMBL/GenBank/DDBJ whole genome shotgun (WGS) entry which is preliminary data.</text>
</comment>
<dbReference type="SUPFAM" id="SSF54427">
    <property type="entry name" value="NTF2-like"/>
    <property type="match status" value="1"/>
</dbReference>
<proteinExistence type="predicted"/>
<dbReference type="AlphaFoldDB" id="A0A813IKV5"/>
<feature type="non-terminal residue" evidence="1">
    <location>
        <position position="1"/>
    </location>
</feature>
<organism evidence="1 2">
    <name type="scientific">Polarella glacialis</name>
    <name type="common">Dinoflagellate</name>
    <dbReference type="NCBI Taxonomy" id="89957"/>
    <lineage>
        <taxon>Eukaryota</taxon>
        <taxon>Sar</taxon>
        <taxon>Alveolata</taxon>
        <taxon>Dinophyceae</taxon>
        <taxon>Suessiales</taxon>
        <taxon>Suessiaceae</taxon>
        <taxon>Polarella</taxon>
    </lineage>
</organism>
<name>A0A813IKV5_POLGL</name>
<dbReference type="EMBL" id="CAJNNW010009717">
    <property type="protein sequence ID" value="CAE8651184.1"/>
    <property type="molecule type" value="Genomic_DNA"/>
</dbReference>
<reference evidence="1" key="1">
    <citation type="submission" date="2021-02" db="EMBL/GenBank/DDBJ databases">
        <authorList>
            <person name="Dougan E. K."/>
            <person name="Rhodes N."/>
            <person name="Thang M."/>
            <person name="Chan C."/>
        </authorList>
    </citation>
    <scope>NUCLEOTIDE SEQUENCE</scope>
</reference>
<sequence length="218" mass="23697">MVASTGEHPVSERVRYGGERPLAEAKAALDAWHAVAAEMGDPAADDLCLAAKLAPFVAENAVFKAPTYWKPWQGREPMLLILLTVGRVFGSSLRYRREWLSPDCREWALEFTAEVQGLKLTGVDLVRCDESGKICHFEVVMRPLKAVQALFQEMGRLVPEKMVASGRGVDVSEELWPTAMVTSCGMLTADAAAQLRLCQAVLQEAAPPAASELPAGCE</sequence>
<dbReference type="Proteomes" id="UP000626109">
    <property type="component" value="Unassembled WGS sequence"/>
</dbReference>
<accession>A0A813IKV5</accession>
<dbReference type="Gene3D" id="3.10.450.50">
    <property type="match status" value="1"/>
</dbReference>
<evidence type="ECO:0000313" key="2">
    <source>
        <dbReference type="Proteomes" id="UP000626109"/>
    </source>
</evidence>
<protein>
    <submittedName>
        <fullName evidence="1">Uncharacterized protein</fullName>
    </submittedName>
</protein>
<dbReference type="InterPro" id="IPR032710">
    <property type="entry name" value="NTF2-like_dom_sf"/>
</dbReference>